<dbReference type="RefSeq" id="WP_147432827.1">
    <property type="nucleotide sequence ID" value="NZ_BONH01000133.1"/>
</dbReference>
<dbReference type="EMBL" id="BONH01000133">
    <property type="protein sequence ID" value="GIG03300.1"/>
    <property type="molecule type" value="Genomic_DNA"/>
</dbReference>
<gene>
    <name evidence="1" type="ORF">Cci01nite_83930</name>
</gene>
<reference evidence="1 2" key="1">
    <citation type="submission" date="2021-01" db="EMBL/GenBank/DDBJ databases">
        <title>Whole genome shotgun sequence of Catellatospora citrea NBRC 14495.</title>
        <authorList>
            <person name="Komaki H."/>
            <person name="Tamura T."/>
        </authorList>
    </citation>
    <scope>NUCLEOTIDE SEQUENCE [LARGE SCALE GENOMIC DNA]</scope>
    <source>
        <strain evidence="1 2">NBRC 14495</strain>
    </source>
</reference>
<protein>
    <submittedName>
        <fullName evidence="1">Uncharacterized protein</fullName>
    </submittedName>
</protein>
<keyword evidence="2" id="KW-1185">Reference proteome</keyword>
<organism evidence="1 2">
    <name type="scientific">Catellatospora citrea</name>
    <dbReference type="NCBI Taxonomy" id="53366"/>
    <lineage>
        <taxon>Bacteria</taxon>
        <taxon>Bacillati</taxon>
        <taxon>Actinomycetota</taxon>
        <taxon>Actinomycetes</taxon>
        <taxon>Micromonosporales</taxon>
        <taxon>Micromonosporaceae</taxon>
        <taxon>Catellatospora</taxon>
    </lineage>
</organism>
<proteinExistence type="predicted"/>
<dbReference type="Proteomes" id="UP000659904">
    <property type="component" value="Unassembled WGS sequence"/>
</dbReference>
<evidence type="ECO:0000313" key="2">
    <source>
        <dbReference type="Proteomes" id="UP000659904"/>
    </source>
</evidence>
<evidence type="ECO:0000313" key="1">
    <source>
        <dbReference type="EMBL" id="GIG03300.1"/>
    </source>
</evidence>
<name>A0A8J3KY51_9ACTN</name>
<comment type="caution">
    <text evidence="1">The sequence shown here is derived from an EMBL/GenBank/DDBJ whole genome shotgun (WGS) entry which is preliminary data.</text>
</comment>
<sequence>MPGMPMHRKSGWLYEPEGRDPHILGSAGLYEKTDNAGWEVRVYTPGNPSHRETHDFDTEDKARKAFEAVLTQGRAIGRWKLSEGGGYSRSYQWE</sequence>
<dbReference type="AlphaFoldDB" id="A0A8J3KY51"/>
<accession>A0A8J3KY51</accession>